<dbReference type="PANTHER" id="PTHR36379">
    <property type="entry name" value="PROTEIN PRD1"/>
    <property type="match status" value="1"/>
</dbReference>
<dbReference type="Proteomes" id="UP000187406">
    <property type="component" value="Unassembled WGS sequence"/>
</dbReference>
<sequence length="1298" mass="145608">MYLEESQCPHVESEQGCPQGHRPTFSLQTQQGGAICLLCFSNLLTTPRAAPTFHVSYALSQLSQALSQPHFLSSLLSSHPHLLISPLLHALSSFDDDPIARQLIDVIASLCDSAHEAVFHDFVSRVSELISSRALAWSRRQVHTLHCFGILLNCDTNNPYAYIKDKEALVSNLVAGLQLPSEEIRGEILFVLYKLSVLQYEAKDDNGADVLGSFCPKLLHLSLEALIKTEADDVRLNCVALLTILAQKGSLANAYANDIDGMSSDEADNFMQTTEDAQDGPQLTVLFAEAIKGPLLSSDSQVQIRTLDLIFHYLSSDGITGKQIQVLVGENVADYVFEILRLSEYRETVVNSCLRVLNLFSTDKQAFRQTLVVGFATLIPVLRYVAEIPFHPVQSQTLKLIQDCVSDCPGVLSTSHNDELVFVLTRMLKRQTDEGMSMLPETFIMACSVFVALLKSPTFHATSTLASSVQEASKYAVLACLTISEKDPSPLLHSLYFLKETYAYSHNDFSTDSSINLELRNCIVDVCTSHLLPWFTMNISEIDEGIVLGFFETFYSILLQDSDIQVTEFAKILVSSSWFSLSFGCLGLFPTEKMKWIVYLMLSSLVDVLLGNDTGLPIRDTALHLSSDPIDLLFLLGQQSSHNLQLSSCQSAVLLILHTSSLYDDRLADEKLVLASLEQFILVNSIDFLCGATSSLTLMPLVSLYGLYRGLAKLSYHIPYTPEAERILFRMVTENEWDLASAMIHPESLKWLFQQEKICKPLSYQILKLCRGITLNGNDICAHGKIYHKLNVQTFAELVAAKDNCGARLLVCLLMELVEERGQENDILSVVNIMTTVINIFPAASDQLCAHGIGNGIQKLYYNSIHSSYPQLSMAISLLLFNILRSVQPEVLSDDESWLALTTKLMDYLTLTVAVYNWGREGLLVIGILSLILRHSTKRALVEVSKPIIFNTSLVSTINNMIHAACAKGPALTDCDEETNTGENLIFVLILYYFCLRSLYLVLPGVDWQTFLDSSNGMLPLSTINIRCDDLCRLMHFGSTPVKLVASYCLLEIFNRLSDQRKRKREELKCSAGYLMSVMAVLEGHVFYSDIRVAMNCSCCLSIILTWEKLDIKEENIIARINWCRLIVEEMAMYLAVPCVASKFCISHHKPAVYIAVALLKLPKIPWWMRNVFDDSCISGLIENFTASNVSTEMIHLFRELLNSQFLKAEHIASLNRVLQACRKRLVTDNSRYDNRDEQVEKMVPIPDDLAEACEYLIHLMSSDSSLYMDHRESKTRDKRLLEEIEMFFRILTVDNDN</sequence>
<dbReference type="InterPro" id="IPR011989">
    <property type="entry name" value="ARM-like"/>
</dbReference>
<evidence type="ECO:0000313" key="2">
    <source>
        <dbReference type="Proteomes" id="UP000187406"/>
    </source>
</evidence>
<proteinExistence type="predicted"/>
<gene>
    <name evidence="1" type="ORF">CFOL_v3_02516</name>
</gene>
<organism evidence="1 2">
    <name type="scientific">Cephalotus follicularis</name>
    <name type="common">Albany pitcher plant</name>
    <dbReference type="NCBI Taxonomy" id="3775"/>
    <lineage>
        <taxon>Eukaryota</taxon>
        <taxon>Viridiplantae</taxon>
        <taxon>Streptophyta</taxon>
        <taxon>Embryophyta</taxon>
        <taxon>Tracheophyta</taxon>
        <taxon>Spermatophyta</taxon>
        <taxon>Magnoliopsida</taxon>
        <taxon>eudicotyledons</taxon>
        <taxon>Gunneridae</taxon>
        <taxon>Pentapetalae</taxon>
        <taxon>rosids</taxon>
        <taxon>fabids</taxon>
        <taxon>Oxalidales</taxon>
        <taxon>Cephalotaceae</taxon>
        <taxon>Cephalotus</taxon>
    </lineage>
</organism>
<evidence type="ECO:0008006" key="3">
    <source>
        <dbReference type="Google" id="ProtNLM"/>
    </source>
</evidence>
<evidence type="ECO:0000313" key="1">
    <source>
        <dbReference type="EMBL" id="GAV58983.1"/>
    </source>
</evidence>
<comment type="caution">
    <text evidence="1">The sequence shown here is derived from an EMBL/GenBank/DDBJ whole genome shotgun (WGS) entry which is preliminary data.</text>
</comment>
<reference evidence="2" key="1">
    <citation type="submission" date="2016-04" db="EMBL/GenBank/DDBJ databases">
        <title>Cephalotus genome sequencing.</title>
        <authorList>
            <person name="Fukushima K."/>
            <person name="Hasebe M."/>
            <person name="Fang X."/>
        </authorList>
    </citation>
    <scope>NUCLEOTIDE SEQUENCE [LARGE SCALE GENOMIC DNA]</scope>
    <source>
        <strain evidence="2">cv. St1</strain>
    </source>
</reference>
<dbReference type="OrthoDB" id="2019943at2759"/>
<dbReference type="PANTHER" id="PTHR36379:SF1">
    <property type="entry name" value="PUTATIVE RECOMBINATION INITIATION DEFECT 1-RELATED"/>
    <property type="match status" value="1"/>
</dbReference>
<dbReference type="Gene3D" id="1.25.10.10">
    <property type="entry name" value="Leucine-rich Repeat Variant"/>
    <property type="match status" value="1"/>
</dbReference>
<dbReference type="SUPFAM" id="SSF48371">
    <property type="entry name" value="ARM repeat"/>
    <property type="match status" value="1"/>
</dbReference>
<dbReference type="GO" id="GO:0042138">
    <property type="term" value="P:meiotic DNA double-strand break formation"/>
    <property type="evidence" value="ECO:0007669"/>
    <property type="project" value="InterPro"/>
</dbReference>
<keyword evidence="2" id="KW-1185">Reference proteome</keyword>
<name>A0A1Q3ATU1_CEPFO</name>
<dbReference type="InterPro" id="IPR016024">
    <property type="entry name" value="ARM-type_fold"/>
</dbReference>
<dbReference type="FunCoup" id="A0A1Q3ATU1">
    <property type="interactions" value="163"/>
</dbReference>
<dbReference type="InterPro" id="IPR044968">
    <property type="entry name" value="PRD1"/>
</dbReference>
<accession>A0A1Q3ATU1</accession>
<dbReference type="STRING" id="3775.A0A1Q3ATU1"/>
<dbReference type="InParanoid" id="A0A1Q3ATU1"/>
<dbReference type="EMBL" id="BDDD01000092">
    <property type="protein sequence ID" value="GAV58983.1"/>
    <property type="molecule type" value="Genomic_DNA"/>
</dbReference>
<protein>
    <recommendedName>
        <fullName evidence="3">Protein PRD1</fullName>
    </recommendedName>
</protein>